<comment type="catalytic activity">
    <reaction evidence="1">
        <text>Random endo-hydrolysis of N-acetyl-beta-D-glucosaminide (1-&gt;4)-beta-linkages in chitin and chitodextrins.</text>
        <dbReference type="EC" id="3.2.1.14"/>
    </reaction>
</comment>
<keyword evidence="5" id="KW-0146">Chitin degradation</keyword>
<dbReference type="CDD" id="cd06548">
    <property type="entry name" value="GH18_chitinase"/>
    <property type="match status" value="1"/>
</dbReference>
<dbReference type="Gene3D" id="3.10.50.10">
    <property type="match status" value="1"/>
</dbReference>
<dbReference type="InterPro" id="IPR050314">
    <property type="entry name" value="Glycosyl_Hydrlase_18"/>
</dbReference>
<dbReference type="GO" id="GO:0000272">
    <property type="term" value="P:polysaccharide catabolic process"/>
    <property type="evidence" value="ECO:0007669"/>
    <property type="project" value="UniProtKB-KW"/>
</dbReference>
<evidence type="ECO:0000256" key="8">
    <source>
        <dbReference type="ARBA" id="ARBA00023326"/>
    </source>
</evidence>
<dbReference type="FunFam" id="3.10.50.10:FF:000005">
    <property type="entry name" value="Endochitinase B1"/>
    <property type="match status" value="1"/>
</dbReference>
<dbReference type="InterPro" id="IPR017853">
    <property type="entry name" value="GH"/>
</dbReference>
<dbReference type="EC" id="3.2.1.14" evidence="3"/>
<dbReference type="Pfam" id="PF00704">
    <property type="entry name" value="Glyco_hydro_18"/>
    <property type="match status" value="1"/>
</dbReference>
<comment type="caution">
    <text evidence="13">The sequence shown here is derived from an EMBL/GenBank/DDBJ whole genome shotgun (WGS) entry which is preliminary data.</text>
</comment>
<dbReference type="InterPro" id="IPR029070">
    <property type="entry name" value="Chitinase_insertion_sf"/>
</dbReference>
<dbReference type="EMBL" id="CACVBS010000036">
    <property type="protein sequence ID" value="CAA7262557.1"/>
    <property type="molecule type" value="Genomic_DNA"/>
</dbReference>
<evidence type="ECO:0000259" key="12">
    <source>
        <dbReference type="PROSITE" id="PS51910"/>
    </source>
</evidence>
<evidence type="ECO:0000256" key="9">
    <source>
        <dbReference type="RuleBase" id="RU000489"/>
    </source>
</evidence>
<dbReference type="Pfam" id="PF02839">
    <property type="entry name" value="CBM_5_12"/>
    <property type="match status" value="1"/>
</dbReference>
<dbReference type="Gene3D" id="2.10.10.20">
    <property type="entry name" value="Carbohydrate-binding module superfamily 5/12"/>
    <property type="match status" value="1"/>
</dbReference>
<keyword evidence="11" id="KW-0732">Signal</keyword>
<dbReference type="GO" id="GO:0006032">
    <property type="term" value="P:chitin catabolic process"/>
    <property type="evidence" value="ECO:0007669"/>
    <property type="project" value="UniProtKB-KW"/>
</dbReference>
<name>A0A8S0XQ48_CYCAE</name>
<keyword evidence="14" id="KW-1185">Reference proteome</keyword>
<gene>
    <name evidence="13" type="ORF">AAE3_LOCUS4647</name>
</gene>
<sequence length="523" mass="56628">MTYQRTFQRLSLVAAVALTALVAVDATQIMHRPERYMEAPNRFLIETNTKTHQIERRQANGKVSFAYFTNWGIYGANFQPTDIVAAPLTHILYAFADTDASTGAIKLTDSYADQEKHFPGDSWSETGNNLYGCLKQLYLLKLQKRNLKVLLSIGGWTYSQAGHFNFVTSPSARATFVQNAVQLVEDYGFDGIDIDFEYPSNSALGQGLADLMTATRTAFDQLQARKGDSIPYLLTAAVAAGAENYANLKVPQMNAAMDFWNLMAYDYAGSWLTFSDNQANLYGGSRTGFNTDSAVKFYTGAGAPARKIVLGMPLYGRAFQNTNGLGQPYSGIGPGTIEAGVYSYKALPLAGAQVFENTTDVSSYSYDSAKRELVSYDTPNIIRLKAQYVNSQGLAGSMFWELSTDKTGAQSLVQTSANTLGGLDTTQNHIRYPNSKWDNIRSNMGGTAPPAPTTTAQPAPTTTTPTTPPSSGACAGVATWTSTIAYTGGMKVTYNGRLWTASWWTQADTPGGPAGVWVDNGAC</sequence>
<feature type="region of interest" description="Disordered" evidence="10">
    <location>
        <begin position="442"/>
        <end position="474"/>
    </location>
</feature>
<keyword evidence="7 9" id="KW-0326">Glycosidase</keyword>
<accession>A0A8S0XQ48</accession>
<evidence type="ECO:0000313" key="14">
    <source>
        <dbReference type="Proteomes" id="UP000467700"/>
    </source>
</evidence>
<dbReference type="InterPro" id="IPR011583">
    <property type="entry name" value="Chitinase_II/V-like_cat"/>
</dbReference>
<dbReference type="AlphaFoldDB" id="A0A8S0XQ48"/>
<dbReference type="PROSITE" id="PS01095">
    <property type="entry name" value="GH18_1"/>
    <property type="match status" value="1"/>
</dbReference>
<dbReference type="OrthoDB" id="76388at2759"/>
<dbReference type="GO" id="GO:0005576">
    <property type="term" value="C:extracellular region"/>
    <property type="evidence" value="ECO:0007669"/>
    <property type="project" value="InterPro"/>
</dbReference>
<keyword evidence="8" id="KW-0624">Polysaccharide degradation</keyword>
<dbReference type="GO" id="GO:0030246">
    <property type="term" value="F:carbohydrate binding"/>
    <property type="evidence" value="ECO:0007669"/>
    <property type="project" value="InterPro"/>
</dbReference>
<feature type="compositionally biased region" description="Low complexity" evidence="10">
    <location>
        <begin position="453"/>
        <end position="465"/>
    </location>
</feature>
<dbReference type="PROSITE" id="PS51910">
    <property type="entry name" value="GH18_2"/>
    <property type="match status" value="1"/>
</dbReference>
<keyword evidence="4 9" id="KW-0378">Hydrolase</keyword>
<evidence type="ECO:0000256" key="6">
    <source>
        <dbReference type="ARBA" id="ARBA00023277"/>
    </source>
</evidence>
<dbReference type="Proteomes" id="UP000467700">
    <property type="component" value="Unassembled WGS sequence"/>
</dbReference>
<dbReference type="PANTHER" id="PTHR11177">
    <property type="entry name" value="CHITINASE"/>
    <property type="match status" value="1"/>
</dbReference>
<proteinExistence type="inferred from homology"/>
<dbReference type="SMART" id="SM00495">
    <property type="entry name" value="ChtBD3"/>
    <property type="match status" value="1"/>
</dbReference>
<evidence type="ECO:0000256" key="4">
    <source>
        <dbReference type="ARBA" id="ARBA00022801"/>
    </source>
</evidence>
<dbReference type="CDD" id="cd12215">
    <property type="entry name" value="ChiC_BD"/>
    <property type="match status" value="1"/>
</dbReference>
<dbReference type="PANTHER" id="PTHR11177:SF317">
    <property type="entry name" value="CHITINASE 12-RELATED"/>
    <property type="match status" value="1"/>
</dbReference>
<dbReference type="InterPro" id="IPR001223">
    <property type="entry name" value="Glyco_hydro18_cat"/>
</dbReference>
<evidence type="ECO:0000256" key="7">
    <source>
        <dbReference type="ARBA" id="ARBA00023295"/>
    </source>
</evidence>
<dbReference type="SUPFAM" id="SSF51055">
    <property type="entry name" value="Carbohydrate binding domain"/>
    <property type="match status" value="1"/>
</dbReference>
<evidence type="ECO:0000256" key="3">
    <source>
        <dbReference type="ARBA" id="ARBA00012729"/>
    </source>
</evidence>
<evidence type="ECO:0000256" key="5">
    <source>
        <dbReference type="ARBA" id="ARBA00023024"/>
    </source>
</evidence>
<organism evidence="13 14">
    <name type="scientific">Cyclocybe aegerita</name>
    <name type="common">Black poplar mushroom</name>
    <name type="synonym">Agrocybe aegerita</name>
    <dbReference type="NCBI Taxonomy" id="1973307"/>
    <lineage>
        <taxon>Eukaryota</taxon>
        <taxon>Fungi</taxon>
        <taxon>Dikarya</taxon>
        <taxon>Basidiomycota</taxon>
        <taxon>Agaricomycotina</taxon>
        <taxon>Agaricomycetes</taxon>
        <taxon>Agaricomycetidae</taxon>
        <taxon>Agaricales</taxon>
        <taxon>Agaricineae</taxon>
        <taxon>Bolbitiaceae</taxon>
        <taxon>Cyclocybe</taxon>
    </lineage>
</organism>
<keyword evidence="6" id="KW-0119">Carbohydrate metabolism</keyword>
<feature type="signal peptide" evidence="11">
    <location>
        <begin position="1"/>
        <end position="26"/>
    </location>
</feature>
<dbReference type="InterPro" id="IPR003610">
    <property type="entry name" value="CBM5/12"/>
</dbReference>
<feature type="chain" id="PRO_5035890214" description="chitinase" evidence="11">
    <location>
        <begin position="27"/>
        <end position="523"/>
    </location>
</feature>
<dbReference type="GO" id="GO:0008061">
    <property type="term" value="F:chitin binding"/>
    <property type="evidence" value="ECO:0007669"/>
    <property type="project" value="InterPro"/>
</dbReference>
<dbReference type="SUPFAM" id="SSF54556">
    <property type="entry name" value="Chitinase insertion domain"/>
    <property type="match status" value="1"/>
</dbReference>
<reference evidence="13 14" key="1">
    <citation type="submission" date="2020-01" db="EMBL/GenBank/DDBJ databases">
        <authorList>
            <person name="Gupta K D."/>
        </authorList>
    </citation>
    <scope>NUCLEOTIDE SEQUENCE [LARGE SCALE GENOMIC DNA]</scope>
</reference>
<dbReference type="SUPFAM" id="SSF51445">
    <property type="entry name" value="(Trans)glycosidases"/>
    <property type="match status" value="1"/>
</dbReference>
<evidence type="ECO:0000256" key="1">
    <source>
        <dbReference type="ARBA" id="ARBA00000822"/>
    </source>
</evidence>
<dbReference type="GO" id="GO:0008843">
    <property type="term" value="F:endochitinase activity"/>
    <property type="evidence" value="ECO:0007669"/>
    <property type="project" value="UniProtKB-EC"/>
</dbReference>
<dbReference type="SMART" id="SM00636">
    <property type="entry name" value="Glyco_18"/>
    <property type="match status" value="1"/>
</dbReference>
<evidence type="ECO:0000313" key="13">
    <source>
        <dbReference type="EMBL" id="CAA7262557.1"/>
    </source>
</evidence>
<feature type="domain" description="GH18" evidence="12">
    <location>
        <begin position="62"/>
        <end position="423"/>
    </location>
</feature>
<dbReference type="InterPro" id="IPR001579">
    <property type="entry name" value="Glyco_hydro_18_chit_AS"/>
</dbReference>
<comment type="similarity">
    <text evidence="2">Belongs to the glycosyl hydrolase 18 family. Chitinase class V subfamily.</text>
</comment>
<evidence type="ECO:0000256" key="11">
    <source>
        <dbReference type="SAM" id="SignalP"/>
    </source>
</evidence>
<dbReference type="InterPro" id="IPR036573">
    <property type="entry name" value="CBM_sf_5/12"/>
</dbReference>
<dbReference type="Gene3D" id="3.20.20.80">
    <property type="entry name" value="Glycosidases"/>
    <property type="match status" value="1"/>
</dbReference>
<evidence type="ECO:0000256" key="10">
    <source>
        <dbReference type="SAM" id="MobiDB-lite"/>
    </source>
</evidence>
<protein>
    <recommendedName>
        <fullName evidence="3">chitinase</fullName>
        <ecNumber evidence="3">3.2.1.14</ecNumber>
    </recommendedName>
</protein>
<evidence type="ECO:0000256" key="2">
    <source>
        <dbReference type="ARBA" id="ARBA00008682"/>
    </source>
</evidence>